<organism evidence="1 2">
    <name type="scientific">Bauhinia variegata</name>
    <name type="common">Purple orchid tree</name>
    <name type="synonym">Phanera variegata</name>
    <dbReference type="NCBI Taxonomy" id="167791"/>
    <lineage>
        <taxon>Eukaryota</taxon>
        <taxon>Viridiplantae</taxon>
        <taxon>Streptophyta</taxon>
        <taxon>Embryophyta</taxon>
        <taxon>Tracheophyta</taxon>
        <taxon>Spermatophyta</taxon>
        <taxon>Magnoliopsida</taxon>
        <taxon>eudicotyledons</taxon>
        <taxon>Gunneridae</taxon>
        <taxon>Pentapetalae</taxon>
        <taxon>rosids</taxon>
        <taxon>fabids</taxon>
        <taxon>Fabales</taxon>
        <taxon>Fabaceae</taxon>
        <taxon>Cercidoideae</taxon>
        <taxon>Cercideae</taxon>
        <taxon>Bauhiniinae</taxon>
        <taxon>Bauhinia</taxon>
    </lineage>
</organism>
<gene>
    <name evidence="1" type="ORF">L6164_020629</name>
</gene>
<reference evidence="1 2" key="1">
    <citation type="journal article" date="2022" name="DNA Res.">
        <title>Chromosomal-level genome assembly of the orchid tree Bauhinia variegata (Leguminosae; Cercidoideae) supports the allotetraploid origin hypothesis of Bauhinia.</title>
        <authorList>
            <person name="Zhong Y."/>
            <person name="Chen Y."/>
            <person name="Zheng D."/>
            <person name="Pang J."/>
            <person name="Liu Y."/>
            <person name="Luo S."/>
            <person name="Meng S."/>
            <person name="Qian L."/>
            <person name="Wei D."/>
            <person name="Dai S."/>
            <person name="Zhou R."/>
        </authorList>
    </citation>
    <scope>NUCLEOTIDE SEQUENCE [LARGE SCALE GENOMIC DNA]</scope>
    <source>
        <strain evidence="1">BV-YZ2020</strain>
    </source>
</reference>
<dbReference type="EMBL" id="CM039433">
    <property type="protein sequence ID" value="KAI4328259.1"/>
    <property type="molecule type" value="Genomic_DNA"/>
</dbReference>
<dbReference type="Proteomes" id="UP000828941">
    <property type="component" value="Chromosome 8"/>
</dbReference>
<proteinExistence type="predicted"/>
<comment type="caution">
    <text evidence="1">The sequence shown here is derived from an EMBL/GenBank/DDBJ whole genome shotgun (WGS) entry which is preliminary data.</text>
</comment>
<accession>A0ACB9MVZ7</accession>
<evidence type="ECO:0000313" key="1">
    <source>
        <dbReference type="EMBL" id="KAI4328259.1"/>
    </source>
</evidence>
<protein>
    <submittedName>
        <fullName evidence="1">Uncharacterized protein</fullName>
    </submittedName>
</protein>
<name>A0ACB9MVZ7_BAUVA</name>
<sequence length="262" mass="29252">MAVTGDNGEILDDGLEIETLSRRLKLHGNEDLPRNELTRVENETQEWNLIRKSFLMGMGCMGRVTDIVAIHKNKSTGNLEKQARLDSFRIFSKAVADKCNGNPNMRFAWYGGSLKELLEILHLGFSGCRRIQTEDNSHGVGICLSPAKFSIDGAVAAVADEDGMRHVLLCKVALGRVEVVPCGSGSGSPAPSKTLRPRIAQWTSFPNLMAKLSKFLEPSKMALLVRGYSDYQEHKMSRPQWIKKVKEIVGERLLLSMIRNRR</sequence>
<evidence type="ECO:0000313" key="2">
    <source>
        <dbReference type="Proteomes" id="UP000828941"/>
    </source>
</evidence>
<keyword evidence="2" id="KW-1185">Reference proteome</keyword>